<reference evidence="1 2" key="1">
    <citation type="submission" date="2017-09" db="EMBL/GenBank/DDBJ databases">
        <title>The diverse metabolic capabilities of V. boronicumulans make it an excellent choice for continued studies on novel biodegradation.</title>
        <authorList>
            <person name="Sun S."/>
        </authorList>
    </citation>
    <scope>NUCLEOTIDE SEQUENCE [LARGE SCALE GENOMIC DNA]</scope>
    <source>
        <strain evidence="1 2">J1</strain>
    </source>
</reference>
<sequence>MSQFSSIIEVLAVENEERTSKRTGNKFTHFAARCVLRNDKNEVVTVGTLRSDQIIPELRDQVKTGLFAATFSLRVADWGDSKGDIVSVLTGFTPAAARVPQQPKAAA</sequence>
<accession>A0A250DLB9</accession>
<evidence type="ECO:0000313" key="2">
    <source>
        <dbReference type="Proteomes" id="UP000217154"/>
    </source>
</evidence>
<gene>
    <name evidence="1" type="ORF">CKY39_19590</name>
</gene>
<dbReference type="AlphaFoldDB" id="A0A250DLB9"/>
<dbReference type="RefSeq" id="WP_095745578.1">
    <property type="nucleotide sequence ID" value="NZ_CP023284.1"/>
</dbReference>
<dbReference type="Proteomes" id="UP000217154">
    <property type="component" value="Chromosome"/>
</dbReference>
<evidence type="ECO:0008006" key="3">
    <source>
        <dbReference type="Google" id="ProtNLM"/>
    </source>
</evidence>
<name>A0A250DLB9_9BURK</name>
<dbReference type="EMBL" id="CP023284">
    <property type="protein sequence ID" value="ATA55167.1"/>
    <property type="molecule type" value="Genomic_DNA"/>
</dbReference>
<dbReference type="KEGG" id="vbo:CKY39_19590"/>
<protein>
    <recommendedName>
        <fullName evidence="3">DUF3127 domain-containing protein</fullName>
    </recommendedName>
</protein>
<evidence type="ECO:0000313" key="1">
    <source>
        <dbReference type="EMBL" id="ATA55167.1"/>
    </source>
</evidence>
<organism evidence="1 2">
    <name type="scientific">Variovorax boronicumulans</name>
    <dbReference type="NCBI Taxonomy" id="436515"/>
    <lineage>
        <taxon>Bacteria</taxon>
        <taxon>Pseudomonadati</taxon>
        <taxon>Pseudomonadota</taxon>
        <taxon>Betaproteobacteria</taxon>
        <taxon>Burkholderiales</taxon>
        <taxon>Comamonadaceae</taxon>
        <taxon>Variovorax</taxon>
    </lineage>
</organism>
<proteinExistence type="predicted"/>